<gene>
    <name evidence="5" type="ORF">SAMN04487993_103420</name>
</gene>
<dbReference type="Proteomes" id="UP000199093">
    <property type="component" value="Unassembled WGS sequence"/>
</dbReference>
<dbReference type="Pfam" id="PF04972">
    <property type="entry name" value="BON"/>
    <property type="match status" value="1"/>
</dbReference>
<dbReference type="STRING" id="555512.SAMN04487993_103420"/>
<dbReference type="RefSeq" id="WP_089851926.1">
    <property type="nucleotide sequence ID" value="NZ_FNEJ01000034.1"/>
</dbReference>
<dbReference type="InterPro" id="IPR017080">
    <property type="entry name" value="UCP036990_CBS_BON"/>
</dbReference>
<dbReference type="PROSITE" id="PS51371">
    <property type="entry name" value="CBS"/>
    <property type="match status" value="2"/>
</dbReference>
<dbReference type="PROSITE" id="PS50914">
    <property type="entry name" value="BON"/>
    <property type="match status" value="1"/>
</dbReference>
<proteinExistence type="predicted"/>
<accession>A0A1G8U1H4</accession>
<dbReference type="CDD" id="cd04586">
    <property type="entry name" value="CBS_pair_BON_assoc"/>
    <property type="match status" value="1"/>
</dbReference>
<sequence>MQAKDIMTTSVISVPQDGKIEDAVRLMLDHHVSALPVVDADGALKGLVSEGDLMRRIRDEPDGPRRSWWLEVLGGSGNSAQEFIKLNSHHVADVMTRDVATVEEDTPVDAIARLLEKHRIKRVPVLREGRVVGIVSRANLLHALSALPDGALGEPSEDDRVLRSKLDEALKEVPGATVNLINYTVDKGNVAIWGVADSDFEENAIRVAVENVPGVRSVGIHMGRLAAWAYGI</sequence>
<keyword evidence="1 2" id="KW-0129">CBS domain</keyword>
<evidence type="ECO:0000313" key="5">
    <source>
        <dbReference type="EMBL" id="SDJ46850.1"/>
    </source>
</evidence>
<evidence type="ECO:0000259" key="3">
    <source>
        <dbReference type="PROSITE" id="PS50914"/>
    </source>
</evidence>
<evidence type="ECO:0000313" key="6">
    <source>
        <dbReference type="Proteomes" id="UP000199093"/>
    </source>
</evidence>
<protein>
    <submittedName>
        <fullName evidence="5">BON domain-containing protein</fullName>
    </submittedName>
</protein>
<name>A0A1G8U1H4_9RHOB</name>
<dbReference type="PANTHER" id="PTHR43080">
    <property type="entry name" value="CBS DOMAIN-CONTAINING PROTEIN CBSX3, MITOCHONDRIAL"/>
    <property type="match status" value="1"/>
</dbReference>
<dbReference type="Pfam" id="PF00571">
    <property type="entry name" value="CBS"/>
    <property type="match status" value="2"/>
</dbReference>
<dbReference type="InterPro" id="IPR051257">
    <property type="entry name" value="Diverse_CBS-Domain"/>
</dbReference>
<feature type="domain" description="CBS" evidence="4">
    <location>
        <begin position="95"/>
        <end position="152"/>
    </location>
</feature>
<dbReference type="SMART" id="SM00116">
    <property type="entry name" value="CBS"/>
    <property type="match status" value="2"/>
</dbReference>
<organism evidence="5 6">
    <name type="scientific">Salipiger marinus</name>
    <dbReference type="NCBI Taxonomy" id="555512"/>
    <lineage>
        <taxon>Bacteria</taxon>
        <taxon>Pseudomonadati</taxon>
        <taxon>Pseudomonadota</taxon>
        <taxon>Alphaproteobacteria</taxon>
        <taxon>Rhodobacterales</taxon>
        <taxon>Roseobacteraceae</taxon>
        <taxon>Salipiger</taxon>
    </lineage>
</organism>
<feature type="domain" description="CBS" evidence="4">
    <location>
        <begin position="7"/>
        <end position="65"/>
    </location>
</feature>
<reference evidence="5 6" key="1">
    <citation type="submission" date="2016-10" db="EMBL/GenBank/DDBJ databases">
        <authorList>
            <person name="de Groot N.N."/>
        </authorList>
    </citation>
    <scope>NUCLEOTIDE SEQUENCE [LARGE SCALE GENOMIC DNA]</scope>
    <source>
        <strain evidence="5 6">DSM 26424</strain>
    </source>
</reference>
<dbReference type="InterPro" id="IPR007055">
    <property type="entry name" value="BON_dom"/>
</dbReference>
<dbReference type="InterPro" id="IPR000644">
    <property type="entry name" value="CBS_dom"/>
</dbReference>
<dbReference type="PANTHER" id="PTHR43080:SF26">
    <property type="entry name" value="REGULATORY PROTEIN"/>
    <property type="match status" value="1"/>
</dbReference>
<dbReference type="PIRSF" id="PIRSF036990">
    <property type="entry name" value="UCP036990_CBS_BON"/>
    <property type="match status" value="1"/>
</dbReference>
<evidence type="ECO:0000259" key="4">
    <source>
        <dbReference type="PROSITE" id="PS51371"/>
    </source>
</evidence>
<dbReference type="InterPro" id="IPR046342">
    <property type="entry name" value="CBS_dom_sf"/>
</dbReference>
<dbReference type="EMBL" id="FNEJ01000034">
    <property type="protein sequence ID" value="SDJ46850.1"/>
    <property type="molecule type" value="Genomic_DNA"/>
</dbReference>
<feature type="domain" description="BON" evidence="3">
    <location>
        <begin position="158"/>
        <end position="227"/>
    </location>
</feature>
<keyword evidence="6" id="KW-1185">Reference proteome</keyword>
<dbReference type="OrthoDB" id="9783590at2"/>
<dbReference type="AlphaFoldDB" id="A0A1G8U1H4"/>
<evidence type="ECO:0000256" key="1">
    <source>
        <dbReference type="ARBA" id="ARBA00023122"/>
    </source>
</evidence>
<dbReference type="SUPFAM" id="SSF54631">
    <property type="entry name" value="CBS-domain pair"/>
    <property type="match status" value="1"/>
</dbReference>
<evidence type="ECO:0000256" key="2">
    <source>
        <dbReference type="PROSITE-ProRule" id="PRU00703"/>
    </source>
</evidence>
<dbReference type="Gene3D" id="3.10.580.10">
    <property type="entry name" value="CBS-domain"/>
    <property type="match status" value="1"/>
</dbReference>